<dbReference type="GO" id="GO:0016829">
    <property type="term" value="F:lyase activity"/>
    <property type="evidence" value="ECO:0007669"/>
    <property type="project" value="UniProtKB-KW"/>
</dbReference>
<evidence type="ECO:0000256" key="3">
    <source>
        <dbReference type="ARBA" id="ARBA00007103"/>
    </source>
</evidence>
<dbReference type="Gene3D" id="3.40.50.1100">
    <property type="match status" value="2"/>
</dbReference>
<dbReference type="InterPro" id="IPR001216">
    <property type="entry name" value="P-phosphate_BS"/>
</dbReference>
<evidence type="ECO:0000256" key="6">
    <source>
        <dbReference type="ARBA" id="ARBA00047931"/>
    </source>
</evidence>
<geneLocation type="plasmid" evidence="12 14">
    <name>5</name>
</geneLocation>
<dbReference type="FunFam" id="3.40.50.1100:FF:000118">
    <property type="entry name" value="Related to CYS4-cystathionine beta-synthase"/>
    <property type="match status" value="1"/>
</dbReference>
<dbReference type="EMBL" id="LR134414">
    <property type="protein sequence ID" value="VEH81296.1"/>
    <property type="molecule type" value="Genomic_DNA"/>
</dbReference>
<dbReference type="SUPFAM" id="SSF53686">
    <property type="entry name" value="Tryptophan synthase beta subunit-like PLP-dependent enzymes"/>
    <property type="match status" value="1"/>
</dbReference>
<reference evidence="12 14" key="2">
    <citation type="submission" date="2018-12" db="EMBL/GenBank/DDBJ databases">
        <authorList>
            <consortium name="Pathogen Informatics"/>
        </authorList>
    </citation>
    <scope>NUCLEOTIDE SEQUENCE [LARGE SCALE GENOMIC DNA]</scope>
    <source>
        <strain evidence="12 14">NCTC12735</strain>
        <plasmid evidence="14">5</plasmid>
    </source>
</reference>
<dbReference type="OrthoDB" id="9805733at2"/>
<evidence type="ECO:0000313" key="14">
    <source>
        <dbReference type="Proteomes" id="UP000281170"/>
    </source>
</evidence>
<dbReference type="FunFam" id="3.40.50.1100:FF:000003">
    <property type="entry name" value="Cystathionine beta-synthase"/>
    <property type="match status" value="1"/>
</dbReference>
<dbReference type="AlphaFoldDB" id="A0A0W0R1A1"/>
<evidence type="ECO:0000256" key="1">
    <source>
        <dbReference type="ARBA" id="ARBA00001933"/>
    </source>
</evidence>
<comment type="similarity">
    <text evidence="3">Belongs to the cysteine synthase/cystathionine beta-synthase family.</text>
</comment>
<organism evidence="11 13">
    <name type="scientific">Legionella adelaidensis</name>
    <dbReference type="NCBI Taxonomy" id="45056"/>
    <lineage>
        <taxon>Bacteria</taxon>
        <taxon>Pseudomonadati</taxon>
        <taxon>Pseudomonadota</taxon>
        <taxon>Gammaproteobacteria</taxon>
        <taxon>Legionellales</taxon>
        <taxon>Legionellaceae</taxon>
        <taxon>Legionella</taxon>
    </lineage>
</organism>
<evidence type="ECO:0000256" key="7">
    <source>
        <dbReference type="ARBA" id="ARBA00072081"/>
    </source>
</evidence>
<keyword evidence="12" id="KW-0456">Lyase</keyword>
<dbReference type="InterPro" id="IPR050214">
    <property type="entry name" value="Cys_Synth/Cystath_Beta-Synth"/>
</dbReference>
<comment type="pathway">
    <text evidence="2">Amino-acid biosynthesis; L-cysteine biosynthesis; L-cysteine from L-serine: step 2/2.</text>
</comment>
<sequence length="316" mass="34378">MIYKNILETIGKTPIVKINRIGSDLPCEIYAKCEFLNPGGSVKDRIGYAMVEQAQKEGKIKPGDTLIEPTSGNTGIGIALAGAVLGYKVVITMPNKMSQEKQVVLERLGATIYRTPTEAAWDDPDSHISLAKKLQKEIPNSYILDQYANPNNPGAHYSGTAQEILDDFHTDLQMVVMGVGTGGTITGIARKLKEKIPSIKVIGVDPVGSILGGGSEVKPYHVEGIGYDFFPEVLDNTLVDAYVKIKDDDSFRMARRLIKEEGLLVGGSSGGAMWAALQAAKNLQPGDKCLVILPDSIRNYMSKFANDEWMKEQGFL</sequence>
<dbReference type="PANTHER" id="PTHR10314">
    <property type="entry name" value="CYSTATHIONINE BETA-SYNTHASE"/>
    <property type="match status" value="1"/>
</dbReference>
<gene>
    <name evidence="11" type="primary">cysK</name>
    <name evidence="12" type="synonym">cbs</name>
    <name evidence="11" type="ORF">Lade_2041</name>
    <name evidence="12" type="ORF">NCTC12735_00065</name>
</gene>
<protein>
    <recommendedName>
        <fullName evidence="7">Cysteine synthase B</fullName>
        <ecNumber evidence="4">2.5.1.47</ecNumber>
    </recommendedName>
    <alternativeName>
        <fullName evidence="8">O-acetylserine (thiol)-lyase B</fullName>
    </alternativeName>
    <alternativeName>
        <fullName evidence="9">O-acetylserine sulfhydrylase B</fullName>
    </alternativeName>
</protein>
<dbReference type="EMBL" id="LNKA01000019">
    <property type="protein sequence ID" value="KTC64747.1"/>
    <property type="molecule type" value="Genomic_DNA"/>
</dbReference>
<keyword evidence="13" id="KW-1185">Reference proteome</keyword>
<reference evidence="11 13" key="1">
    <citation type="submission" date="2015-11" db="EMBL/GenBank/DDBJ databases">
        <title>Identification of large and diverse effector repertoires of 38 Legionella species.</title>
        <authorList>
            <person name="Burstein D."/>
            <person name="Amaro F."/>
            <person name="Zusman T."/>
            <person name="Lifshitz Z."/>
            <person name="Cohen O."/>
            <person name="Gilbert J.A."/>
            <person name="Pupko T."/>
            <person name="Shuman H.A."/>
            <person name="Segal G."/>
        </authorList>
    </citation>
    <scope>NUCLEOTIDE SEQUENCE [LARGE SCALE GENOMIC DNA]</scope>
    <source>
        <strain evidence="11 13">1762-AUS-E</strain>
    </source>
</reference>
<keyword evidence="12" id="KW-0808">Transferase</keyword>
<dbReference type="InterPro" id="IPR036052">
    <property type="entry name" value="TrpB-like_PALP_sf"/>
</dbReference>
<dbReference type="PROSITE" id="PS00901">
    <property type="entry name" value="CYS_SYNTHASE"/>
    <property type="match status" value="1"/>
</dbReference>
<comment type="cofactor">
    <cofactor evidence="1">
        <name>pyridoxal 5'-phosphate</name>
        <dbReference type="ChEBI" id="CHEBI:597326"/>
    </cofactor>
</comment>
<evidence type="ECO:0000256" key="5">
    <source>
        <dbReference type="ARBA" id="ARBA00022898"/>
    </source>
</evidence>
<dbReference type="Pfam" id="PF00291">
    <property type="entry name" value="PALP"/>
    <property type="match status" value="1"/>
</dbReference>
<dbReference type="KEGG" id="ladl:NCTC12735_00065"/>
<dbReference type="GO" id="GO:0006535">
    <property type="term" value="P:cysteine biosynthetic process from serine"/>
    <property type="evidence" value="ECO:0007669"/>
    <property type="project" value="InterPro"/>
</dbReference>
<evidence type="ECO:0000256" key="4">
    <source>
        <dbReference type="ARBA" id="ARBA00012681"/>
    </source>
</evidence>
<dbReference type="EC" id="2.5.1.47" evidence="4"/>
<dbReference type="InterPro" id="IPR001926">
    <property type="entry name" value="TrpB-like_PALP"/>
</dbReference>
<dbReference type="RefSeq" id="WP_058463094.1">
    <property type="nucleotide sequence ID" value="NZ_CAAAHS010000001.1"/>
</dbReference>
<feature type="domain" description="Tryptophan synthase beta chain-like PALP" evidence="10">
    <location>
        <begin position="7"/>
        <end position="295"/>
    </location>
</feature>
<dbReference type="STRING" id="45056.Lade_2041"/>
<evidence type="ECO:0000256" key="8">
    <source>
        <dbReference type="ARBA" id="ARBA00078257"/>
    </source>
</evidence>
<evidence type="ECO:0000313" key="11">
    <source>
        <dbReference type="EMBL" id="KTC64747.1"/>
    </source>
</evidence>
<dbReference type="CDD" id="cd01561">
    <property type="entry name" value="CBS_like"/>
    <property type="match status" value="1"/>
</dbReference>
<accession>A0A0W0R1A1</accession>
<dbReference type="Proteomes" id="UP000054859">
    <property type="component" value="Unassembled WGS sequence"/>
</dbReference>
<evidence type="ECO:0000313" key="12">
    <source>
        <dbReference type="EMBL" id="VEH81296.1"/>
    </source>
</evidence>
<keyword evidence="5" id="KW-0663">Pyridoxal phosphate</keyword>
<evidence type="ECO:0000259" key="10">
    <source>
        <dbReference type="Pfam" id="PF00291"/>
    </source>
</evidence>
<evidence type="ECO:0000313" key="13">
    <source>
        <dbReference type="Proteomes" id="UP000054859"/>
    </source>
</evidence>
<evidence type="ECO:0000256" key="2">
    <source>
        <dbReference type="ARBA" id="ARBA00004962"/>
    </source>
</evidence>
<dbReference type="Proteomes" id="UP000281170">
    <property type="component" value="Plasmid 5"/>
</dbReference>
<name>A0A0W0R1A1_9GAMM</name>
<dbReference type="PATRIC" id="fig|45056.6.peg.2109"/>
<evidence type="ECO:0000256" key="9">
    <source>
        <dbReference type="ARBA" id="ARBA00079153"/>
    </source>
</evidence>
<dbReference type="GO" id="GO:0004124">
    <property type="term" value="F:cysteine synthase activity"/>
    <property type="evidence" value="ECO:0007669"/>
    <property type="project" value="UniProtKB-EC"/>
</dbReference>
<comment type="catalytic activity">
    <reaction evidence="6">
        <text>O-acetyl-L-serine + hydrogen sulfide = L-cysteine + acetate</text>
        <dbReference type="Rhea" id="RHEA:14829"/>
        <dbReference type="ChEBI" id="CHEBI:29919"/>
        <dbReference type="ChEBI" id="CHEBI:30089"/>
        <dbReference type="ChEBI" id="CHEBI:35235"/>
        <dbReference type="ChEBI" id="CHEBI:58340"/>
        <dbReference type="EC" id="2.5.1.47"/>
    </reaction>
</comment>
<proteinExistence type="inferred from homology"/>
<keyword evidence="12" id="KW-0614">Plasmid</keyword>